<dbReference type="Proteomes" id="UP000229385">
    <property type="component" value="Unassembled WGS sequence"/>
</dbReference>
<dbReference type="EMBL" id="PFWU01000020">
    <property type="protein sequence ID" value="PJA45762.1"/>
    <property type="molecule type" value="Genomic_DNA"/>
</dbReference>
<comment type="caution">
    <text evidence="1">The sequence shown here is derived from an EMBL/GenBank/DDBJ whole genome shotgun (WGS) entry which is preliminary data.</text>
</comment>
<protein>
    <submittedName>
        <fullName evidence="1">Uncharacterized protein</fullName>
    </submittedName>
</protein>
<evidence type="ECO:0000313" key="2">
    <source>
        <dbReference type="Proteomes" id="UP000229385"/>
    </source>
</evidence>
<evidence type="ECO:0000313" key="1">
    <source>
        <dbReference type="EMBL" id="PJA45762.1"/>
    </source>
</evidence>
<accession>A0A2M7XD60</accession>
<name>A0A2M7XD60_9BACT</name>
<dbReference type="AlphaFoldDB" id="A0A2M7XD60"/>
<gene>
    <name evidence="1" type="ORF">CO174_01695</name>
</gene>
<sequence>MDPIEQLKHAIDRVHPTWRQEGYGGPTIVMVDGVPVLDASRLTYGGQGGHLTHPTWWQEGGPGAPVKSGFDTLEPFAPRVEGFLHVARTSVASGGILSDALAFFSAHEGEFSCFIPVEFVREGSGSYPWRCRRRRF</sequence>
<reference evidence="2" key="1">
    <citation type="submission" date="2017-09" db="EMBL/GenBank/DDBJ databases">
        <title>Depth-based differentiation of microbial function through sediment-hosted aquifers and enrichment of novel symbionts in the deep terrestrial subsurface.</title>
        <authorList>
            <person name="Probst A.J."/>
            <person name="Ladd B."/>
            <person name="Jarett J.K."/>
            <person name="Geller-Mcgrath D.E."/>
            <person name="Sieber C.M.K."/>
            <person name="Emerson J.B."/>
            <person name="Anantharaman K."/>
            <person name="Thomas B.C."/>
            <person name="Malmstrom R."/>
            <person name="Stieglmeier M."/>
            <person name="Klingl A."/>
            <person name="Woyke T."/>
            <person name="Ryan C.M."/>
            <person name="Banfield J.F."/>
        </authorList>
    </citation>
    <scope>NUCLEOTIDE SEQUENCE [LARGE SCALE GENOMIC DNA]</scope>
</reference>
<proteinExistence type="predicted"/>
<organism evidence="1 2">
    <name type="scientific">Candidatus Uhrbacteria bacterium CG_4_9_14_3_um_filter_50_9</name>
    <dbReference type="NCBI Taxonomy" id="1975035"/>
    <lineage>
        <taxon>Bacteria</taxon>
        <taxon>Candidatus Uhriibacteriota</taxon>
    </lineage>
</organism>